<dbReference type="InterPro" id="IPR014031">
    <property type="entry name" value="Ketoacyl_synth_C"/>
</dbReference>
<dbReference type="FunFam" id="3.40.47.10:FF:000015">
    <property type="entry name" value="3-oxoacyl-[acyl-carrier-protein] synthase, mitochondrial"/>
    <property type="match status" value="1"/>
</dbReference>
<evidence type="ECO:0000256" key="8">
    <source>
        <dbReference type="ARBA" id="ARBA00023315"/>
    </source>
</evidence>
<evidence type="ECO:0000256" key="13">
    <source>
        <dbReference type="ARBA" id="ARBA00049109"/>
    </source>
</evidence>
<evidence type="ECO:0000256" key="5">
    <source>
        <dbReference type="ARBA" id="ARBA00022832"/>
    </source>
</evidence>
<evidence type="ECO:0000259" key="20">
    <source>
        <dbReference type="PROSITE" id="PS52004"/>
    </source>
</evidence>
<feature type="domain" description="Ketosynthase family 3 (KS3)" evidence="20">
    <location>
        <begin position="24"/>
        <end position="443"/>
    </location>
</feature>
<dbReference type="Pfam" id="PF00109">
    <property type="entry name" value="ketoacyl-synt"/>
    <property type="match status" value="1"/>
</dbReference>
<dbReference type="PANTHER" id="PTHR11712">
    <property type="entry name" value="POLYKETIDE SYNTHASE-RELATED"/>
    <property type="match status" value="1"/>
</dbReference>
<comment type="catalytic activity">
    <reaction evidence="13">
        <text>decanoyl-[ACP] + malonyl-[ACP] + H(+) = 3-oxododecanoyl-[ACP] + holo-[ACP] + CO2</text>
        <dbReference type="Rhea" id="RHEA:41868"/>
        <dbReference type="Rhea" id="RHEA-COMP:9623"/>
        <dbReference type="Rhea" id="RHEA-COMP:9640"/>
        <dbReference type="Rhea" id="RHEA-COMP:9641"/>
        <dbReference type="Rhea" id="RHEA-COMP:9685"/>
        <dbReference type="ChEBI" id="CHEBI:15378"/>
        <dbReference type="ChEBI" id="CHEBI:16526"/>
        <dbReference type="ChEBI" id="CHEBI:64479"/>
        <dbReference type="ChEBI" id="CHEBI:78449"/>
        <dbReference type="ChEBI" id="CHEBI:78468"/>
        <dbReference type="ChEBI" id="CHEBI:78469"/>
    </reaction>
    <physiologicalReaction direction="left-to-right" evidence="13">
        <dbReference type="Rhea" id="RHEA:41869"/>
    </physiologicalReaction>
</comment>
<organism evidence="21">
    <name type="scientific">Hydra vulgaris</name>
    <name type="common">Hydra</name>
    <name type="synonym">Hydra attenuata</name>
    <dbReference type="NCBI Taxonomy" id="6087"/>
    <lineage>
        <taxon>Eukaryota</taxon>
        <taxon>Metazoa</taxon>
        <taxon>Cnidaria</taxon>
        <taxon>Hydrozoa</taxon>
        <taxon>Hydroidolina</taxon>
        <taxon>Anthoathecata</taxon>
        <taxon>Aplanulata</taxon>
        <taxon>Hydridae</taxon>
        <taxon>Hydra</taxon>
    </lineage>
</organism>
<evidence type="ECO:0000256" key="19">
    <source>
        <dbReference type="RuleBase" id="RU003694"/>
    </source>
</evidence>
<evidence type="ECO:0000256" key="12">
    <source>
        <dbReference type="ARBA" id="ARBA00048506"/>
    </source>
</evidence>
<evidence type="ECO:0000256" key="11">
    <source>
        <dbReference type="ARBA" id="ARBA00047578"/>
    </source>
</evidence>
<dbReference type="Gene3D" id="3.40.47.10">
    <property type="match status" value="1"/>
</dbReference>
<evidence type="ECO:0000256" key="2">
    <source>
        <dbReference type="ARBA" id="ARBA00008467"/>
    </source>
</evidence>
<keyword evidence="4 17" id="KW-0808">Transferase</keyword>
<comment type="catalytic activity">
    <reaction evidence="12">
        <text>a fatty acyl-[ACP] + malonyl-[ACP] + H(+) = a 3-oxoacyl-[ACP] + holo-[ACP] + CO2</text>
        <dbReference type="Rhea" id="RHEA:22836"/>
        <dbReference type="Rhea" id="RHEA-COMP:9623"/>
        <dbReference type="Rhea" id="RHEA-COMP:9685"/>
        <dbReference type="Rhea" id="RHEA-COMP:9916"/>
        <dbReference type="Rhea" id="RHEA-COMP:14125"/>
        <dbReference type="ChEBI" id="CHEBI:15378"/>
        <dbReference type="ChEBI" id="CHEBI:16526"/>
        <dbReference type="ChEBI" id="CHEBI:64479"/>
        <dbReference type="ChEBI" id="CHEBI:78449"/>
        <dbReference type="ChEBI" id="CHEBI:78776"/>
        <dbReference type="ChEBI" id="CHEBI:138651"/>
        <dbReference type="EC" id="2.3.1.41"/>
    </reaction>
    <physiologicalReaction direction="left-to-right" evidence="12">
        <dbReference type="Rhea" id="RHEA:22837"/>
    </physiologicalReaction>
</comment>
<evidence type="ECO:0000256" key="14">
    <source>
        <dbReference type="ARBA" id="ARBA00049449"/>
    </source>
</evidence>
<evidence type="ECO:0000256" key="7">
    <source>
        <dbReference type="ARBA" id="ARBA00023160"/>
    </source>
</evidence>
<comment type="catalytic activity">
    <reaction evidence="10">
        <text>tetradecanoyl-[ACP] + malonyl-[ACP] + H(+) = 3-oxohexadecanoyl-[ACP] + holo-[ACP] + CO2</text>
        <dbReference type="Rhea" id="RHEA:41900"/>
        <dbReference type="Rhea" id="RHEA-COMP:9623"/>
        <dbReference type="Rhea" id="RHEA-COMP:9648"/>
        <dbReference type="Rhea" id="RHEA-COMP:9649"/>
        <dbReference type="Rhea" id="RHEA-COMP:9685"/>
        <dbReference type="ChEBI" id="CHEBI:15378"/>
        <dbReference type="ChEBI" id="CHEBI:16526"/>
        <dbReference type="ChEBI" id="CHEBI:64479"/>
        <dbReference type="ChEBI" id="CHEBI:78449"/>
        <dbReference type="ChEBI" id="CHEBI:78477"/>
        <dbReference type="ChEBI" id="CHEBI:78478"/>
    </reaction>
    <physiologicalReaction direction="left-to-right" evidence="10">
        <dbReference type="Rhea" id="RHEA:41901"/>
    </physiologicalReaction>
</comment>
<dbReference type="CDD" id="cd00834">
    <property type="entry name" value="KAS_I_II"/>
    <property type="match status" value="1"/>
</dbReference>
<keyword evidence="7 17" id="KW-0275">Fatty acid biosynthesis</keyword>
<comment type="catalytic activity">
    <reaction evidence="15">
        <text>octanoyl-[ACP] + malonyl-[ACP] + H(+) = 3-oxodecanoyl-[ACP] + holo-[ACP] + CO2</text>
        <dbReference type="Rhea" id="RHEA:41852"/>
        <dbReference type="Rhea" id="RHEA-COMP:9623"/>
        <dbReference type="Rhea" id="RHEA-COMP:9636"/>
        <dbReference type="Rhea" id="RHEA-COMP:9637"/>
        <dbReference type="Rhea" id="RHEA-COMP:9685"/>
        <dbReference type="ChEBI" id="CHEBI:15378"/>
        <dbReference type="ChEBI" id="CHEBI:16526"/>
        <dbReference type="ChEBI" id="CHEBI:64479"/>
        <dbReference type="ChEBI" id="CHEBI:78449"/>
        <dbReference type="ChEBI" id="CHEBI:78463"/>
        <dbReference type="ChEBI" id="CHEBI:78464"/>
    </reaction>
    <physiologicalReaction direction="left-to-right" evidence="15">
        <dbReference type="Rhea" id="RHEA:41853"/>
    </physiologicalReaction>
</comment>
<dbReference type="PIRSF" id="PIRSF000447">
    <property type="entry name" value="KAS_II"/>
    <property type="match status" value="1"/>
</dbReference>
<dbReference type="FunFam" id="3.40.47.10:FF:000024">
    <property type="entry name" value="3-oxoacyl-[acyl-carrier-protein] synthase, mitochondrial"/>
    <property type="match status" value="1"/>
</dbReference>
<dbReference type="PANTHER" id="PTHR11712:SF336">
    <property type="entry name" value="3-OXOACYL-[ACYL-CARRIER-PROTEIN] SYNTHASE, MITOCHONDRIAL"/>
    <property type="match status" value="1"/>
</dbReference>
<keyword evidence="3 17" id="KW-0444">Lipid biosynthesis</keyword>
<dbReference type="EMBL" id="HAAD01000752">
    <property type="protein sequence ID" value="CDG66984.1"/>
    <property type="molecule type" value="mRNA"/>
</dbReference>
<evidence type="ECO:0000256" key="9">
    <source>
        <dbReference type="ARBA" id="ARBA00047394"/>
    </source>
</evidence>
<dbReference type="GO" id="GO:0005739">
    <property type="term" value="C:mitochondrion"/>
    <property type="evidence" value="ECO:0007669"/>
    <property type="project" value="TreeGrafter"/>
</dbReference>
<evidence type="ECO:0000256" key="3">
    <source>
        <dbReference type="ARBA" id="ARBA00022516"/>
    </source>
</evidence>
<evidence type="ECO:0000256" key="4">
    <source>
        <dbReference type="ARBA" id="ARBA00022679"/>
    </source>
</evidence>
<dbReference type="NCBIfam" id="NF005589">
    <property type="entry name" value="PRK07314.1"/>
    <property type="match status" value="1"/>
</dbReference>
<dbReference type="SUPFAM" id="SSF53901">
    <property type="entry name" value="Thiolase-like"/>
    <property type="match status" value="2"/>
</dbReference>
<dbReference type="AlphaFoldDB" id="T2M4E5"/>
<reference evidence="21" key="1">
    <citation type="journal article" date="2013" name="Genome Biol. Evol.">
        <title>Punctuated emergences of genetic and phenotypic innovations in eumetazoan, bilaterian, euteleostome, and hominidae ancestors.</title>
        <authorList>
            <person name="Wenger Y."/>
            <person name="Galliot B."/>
        </authorList>
    </citation>
    <scope>NUCLEOTIDE SEQUENCE</scope>
    <source>
        <tissue evidence="21">Whole animals</tissue>
    </source>
</reference>
<dbReference type="PROSITE" id="PS00606">
    <property type="entry name" value="KS3_1"/>
    <property type="match status" value="1"/>
</dbReference>
<comment type="catalytic activity">
    <reaction evidence="14">
        <text>butanoyl-[ACP] + malonyl-[ACP] + H(+) = 3-oxohexanoyl-[ACP] + holo-[ACP] + CO2</text>
        <dbReference type="Rhea" id="RHEA:41820"/>
        <dbReference type="Rhea" id="RHEA-COMP:9623"/>
        <dbReference type="Rhea" id="RHEA-COMP:9628"/>
        <dbReference type="Rhea" id="RHEA-COMP:9629"/>
        <dbReference type="Rhea" id="RHEA-COMP:9685"/>
        <dbReference type="ChEBI" id="CHEBI:15378"/>
        <dbReference type="ChEBI" id="CHEBI:16526"/>
        <dbReference type="ChEBI" id="CHEBI:64479"/>
        <dbReference type="ChEBI" id="CHEBI:78449"/>
        <dbReference type="ChEBI" id="CHEBI:78454"/>
        <dbReference type="ChEBI" id="CHEBI:78456"/>
    </reaction>
    <physiologicalReaction direction="left-to-right" evidence="14">
        <dbReference type="Rhea" id="RHEA:41821"/>
    </physiologicalReaction>
</comment>
<dbReference type="GO" id="GO:0006633">
    <property type="term" value="P:fatty acid biosynthetic process"/>
    <property type="evidence" value="ECO:0007669"/>
    <property type="project" value="UniProtKB-KW"/>
</dbReference>
<keyword evidence="8" id="KW-0012">Acyltransferase</keyword>
<dbReference type="InterPro" id="IPR018201">
    <property type="entry name" value="Ketoacyl_synth_AS"/>
</dbReference>
<evidence type="ECO:0000256" key="10">
    <source>
        <dbReference type="ARBA" id="ARBA00047451"/>
    </source>
</evidence>
<comment type="catalytic activity">
    <reaction evidence="11">
        <text>dodecanoyl-[ACP] + malonyl-[ACP] + H(+) = 3-oxotetradecanoyl-[ACP] + holo-[ACP] + CO2</text>
        <dbReference type="Rhea" id="RHEA:41884"/>
        <dbReference type="Rhea" id="RHEA-COMP:9623"/>
        <dbReference type="Rhea" id="RHEA-COMP:9644"/>
        <dbReference type="Rhea" id="RHEA-COMP:9645"/>
        <dbReference type="Rhea" id="RHEA-COMP:9685"/>
        <dbReference type="ChEBI" id="CHEBI:15378"/>
        <dbReference type="ChEBI" id="CHEBI:16526"/>
        <dbReference type="ChEBI" id="CHEBI:64479"/>
        <dbReference type="ChEBI" id="CHEBI:65264"/>
        <dbReference type="ChEBI" id="CHEBI:78449"/>
        <dbReference type="ChEBI" id="CHEBI:78473"/>
    </reaction>
    <physiologicalReaction direction="left-to-right" evidence="11">
        <dbReference type="Rhea" id="RHEA:41885"/>
    </physiologicalReaction>
</comment>
<comment type="similarity">
    <text evidence="2 17 19">Belongs to the thiolase-like superfamily. Beta-ketoacyl-ACP synthases family.</text>
</comment>
<evidence type="ECO:0000256" key="17">
    <source>
        <dbReference type="PIRNR" id="PIRNR000447"/>
    </source>
</evidence>
<comment type="pathway">
    <text evidence="1">Lipid metabolism; fatty acid biosynthesis.</text>
</comment>
<dbReference type="SMART" id="SM00825">
    <property type="entry name" value="PKS_KS"/>
    <property type="match status" value="1"/>
</dbReference>
<evidence type="ECO:0000256" key="15">
    <source>
        <dbReference type="ARBA" id="ARBA00049533"/>
    </source>
</evidence>
<proteinExistence type="evidence at transcript level"/>
<sequence>MKRFVHIKKTNFSFKRRCSSTSCQRRVVCTGIGIVSPLGCGSRLPWEKLVNGHIGVVFNDRPGFESIPSKVAAFVPIGNSLGEFCVNVAKNDMKFLSQSMLYALSAADFALEDSGWKPNTEQEKQRTGVAVGSGMVDLEAIANTSKTFSEFGYKRVSPYFVPRILINLAAGHISIKYGFQGPNHAVSTACTTGAHSIGDSMRLIKNGDADVMVCGGTDAAIVPVAVAGFSRARALSTAFFENPSTSSRPFDSKRDGFVIGEGAAILVLEEYQHAIKRNAKLYGEVIGYGMSGDGYHMTAPREDGIGAYLCMKAALRDAKLTPDQIQYVNAHATSTPIGDAVENRAIKKCFGKHAYSIKISSFKGAIGHLLGAAGAVETAFTLLAIYHKVIPPTMNLFSKDGEFDLNYVSNEAVPWSLGHATRRIALKNSFGFGGTNASLCLGEIQ</sequence>
<evidence type="ECO:0000313" key="21">
    <source>
        <dbReference type="EMBL" id="CDG66984.1"/>
    </source>
</evidence>
<dbReference type="InterPro" id="IPR016039">
    <property type="entry name" value="Thiolase-like"/>
</dbReference>
<accession>T2M4E5</accession>
<evidence type="ECO:0000256" key="1">
    <source>
        <dbReference type="ARBA" id="ARBA00005194"/>
    </source>
</evidence>
<dbReference type="GO" id="GO:0004315">
    <property type="term" value="F:3-oxoacyl-[acyl-carrier-protein] synthase activity"/>
    <property type="evidence" value="ECO:0007669"/>
    <property type="project" value="UniProtKB-EC"/>
</dbReference>
<dbReference type="InterPro" id="IPR014030">
    <property type="entry name" value="Ketoacyl_synth_N"/>
</dbReference>
<dbReference type="OMA" id="QIGHCLG"/>
<dbReference type="OrthoDB" id="5334845at2759"/>
<protein>
    <recommendedName>
        <fullName evidence="17">3-oxoacyl-[acyl-carrier-protein] synthase</fullName>
    </recommendedName>
</protein>
<keyword evidence="6" id="KW-0443">Lipid metabolism</keyword>
<dbReference type="Pfam" id="PF02801">
    <property type="entry name" value="Ketoacyl-synt_C"/>
    <property type="match status" value="1"/>
</dbReference>
<evidence type="ECO:0000256" key="6">
    <source>
        <dbReference type="ARBA" id="ARBA00023098"/>
    </source>
</evidence>
<keyword evidence="5" id="KW-0276">Fatty acid metabolism</keyword>
<evidence type="ECO:0000256" key="18">
    <source>
        <dbReference type="PIRSR" id="PIRSR000447-1"/>
    </source>
</evidence>
<dbReference type="KEGG" id="hmg:100215844"/>
<feature type="active site" description="For beta-ketoacyl synthase activity" evidence="18">
    <location>
        <position position="190"/>
    </location>
</feature>
<dbReference type="NCBIfam" id="TIGR03150">
    <property type="entry name" value="fabF"/>
    <property type="match status" value="1"/>
</dbReference>
<dbReference type="InterPro" id="IPR000794">
    <property type="entry name" value="Beta-ketoacyl_synthase"/>
</dbReference>
<dbReference type="InterPro" id="IPR017568">
    <property type="entry name" value="3-oxoacyl-ACP_synth-2"/>
</dbReference>
<name>T2M4E5_HYDVU</name>
<dbReference type="InterPro" id="IPR020841">
    <property type="entry name" value="PKS_Beta-ketoAc_synthase_dom"/>
</dbReference>
<comment type="catalytic activity">
    <reaction evidence="9">
        <text>hexanoyl-[ACP] + malonyl-[ACP] + H(+) = 3-oxooctanoyl-[ACP] + holo-[ACP] + CO2</text>
        <dbReference type="Rhea" id="RHEA:41836"/>
        <dbReference type="Rhea" id="RHEA-COMP:9623"/>
        <dbReference type="Rhea" id="RHEA-COMP:9632"/>
        <dbReference type="Rhea" id="RHEA-COMP:9633"/>
        <dbReference type="Rhea" id="RHEA-COMP:9685"/>
        <dbReference type="ChEBI" id="CHEBI:15378"/>
        <dbReference type="ChEBI" id="CHEBI:16526"/>
        <dbReference type="ChEBI" id="CHEBI:64479"/>
        <dbReference type="ChEBI" id="CHEBI:78449"/>
        <dbReference type="ChEBI" id="CHEBI:78459"/>
        <dbReference type="ChEBI" id="CHEBI:78460"/>
    </reaction>
    <physiologicalReaction direction="left-to-right" evidence="9">
        <dbReference type="Rhea" id="RHEA:41837"/>
    </physiologicalReaction>
</comment>
<gene>
    <name evidence="21" type="primary">OXSM</name>
</gene>
<evidence type="ECO:0000256" key="16">
    <source>
        <dbReference type="ARBA" id="ARBA00054575"/>
    </source>
</evidence>
<dbReference type="PROSITE" id="PS52004">
    <property type="entry name" value="KS3_2"/>
    <property type="match status" value="1"/>
</dbReference>
<comment type="function">
    <text evidence="16">May play a role in the biosynthesis of lipoic acid as well as longer chain fatty acids required for optimal mitochondrial function.</text>
</comment>